<comment type="caution">
    <text evidence="10">The sequence shown here is derived from an EMBL/GenBank/DDBJ whole genome shotgun (WGS) entry which is preliminary data.</text>
</comment>
<comment type="cofactor">
    <cofactor evidence="1 5 7">
        <name>pyridoxal 5'-phosphate</name>
        <dbReference type="ChEBI" id="CHEBI:597326"/>
    </cofactor>
</comment>
<dbReference type="NCBIfam" id="TIGR01048">
    <property type="entry name" value="lysA"/>
    <property type="match status" value="1"/>
</dbReference>
<dbReference type="InterPro" id="IPR009006">
    <property type="entry name" value="Ala_racemase/Decarboxylase_C"/>
</dbReference>
<dbReference type="PRINTS" id="PR01179">
    <property type="entry name" value="ODADCRBXLASE"/>
</dbReference>
<dbReference type="Pfam" id="PF00278">
    <property type="entry name" value="Orn_DAP_Arg_deC"/>
    <property type="match status" value="1"/>
</dbReference>
<comment type="subunit">
    <text evidence="5">Homodimer.</text>
</comment>
<keyword evidence="5 7" id="KW-0457">Lysine biosynthesis</keyword>
<dbReference type="Pfam" id="PF02784">
    <property type="entry name" value="Orn_Arg_deC_N"/>
    <property type="match status" value="1"/>
</dbReference>
<feature type="binding site" evidence="5">
    <location>
        <position position="347"/>
    </location>
    <ligand>
        <name>substrate</name>
    </ligand>
</feature>
<dbReference type="Gene3D" id="3.20.20.10">
    <property type="entry name" value="Alanine racemase"/>
    <property type="match status" value="1"/>
</dbReference>
<evidence type="ECO:0000256" key="5">
    <source>
        <dbReference type="HAMAP-Rule" id="MF_02120"/>
    </source>
</evidence>
<dbReference type="PROSITE" id="PS00879">
    <property type="entry name" value="ODR_DC_2_2"/>
    <property type="match status" value="1"/>
</dbReference>
<feature type="binding site" evidence="5">
    <location>
        <position position="375"/>
    </location>
    <ligand>
        <name>substrate</name>
    </ligand>
</feature>
<dbReference type="SUPFAM" id="SSF50621">
    <property type="entry name" value="Alanine racemase C-terminal domain-like"/>
    <property type="match status" value="1"/>
</dbReference>
<feature type="binding site" evidence="5">
    <location>
        <begin position="275"/>
        <end position="278"/>
    </location>
    <ligand>
        <name>pyridoxal 5'-phosphate</name>
        <dbReference type="ChEBI" id="CHEBI:597326"/>
    </ligand>
</feature>
<keyword evidence="5" id="KW-0028">Amino-acid biosynthesis</keyword>
<dbReference type="EC" id="4.1.1.20" evidence="5 6"/>
<feature type="binding site" evidence="5">
    <location>
        <position position="375"/>
    </location>
    <ligand>
        <name>pyridoxal 5'-phosphate</name>
        <dbReference type="ChEBI" id="CHEBI:597326"/>
    </ligand>
</feature>
<reference evidence="11" key="1">
    <citation type="journal article" date="2019" name="Int. J. Syst. Evol. Microbiol.">
        <title>The Global Catalogue of Microorganisms (GCM) 10K type strain sequencing project: providing services to taxonomists for standard genome sequencing and annotation.</title>
        <authorList>
            <consortium name="The Broad Institute Genomics Platform"/>
            <consortium name="The Broad Institute Genome Sequencing Center for Infectious Disease"/>
            <person name="Wu L."/>
            <person name="Ma J."/>
        </authorList>
    </citation>
    <scope>NUCLEOTIDE SEQUENCE [LARGE SCALE GENOMIC DNA]</scope>
    <source>
        <strain evidence="11">CGMCC 4.7283</strain>
    </source>
</reference>
<dbReference type="InterPro" id="IPR002986">
    <property type="entry name" value="DAP_deCOOHase_LysA"/>
</dbReference>
<evidence type="ECO:0000256" key="3">
    <source>
        <dbReference type="ARBA" id="ARBA00022898"/>
    </source>
</evidence>
<evidence type="ECO:0000256" key="2">
    <source>
        <dbReference type="ARBA" id="ARBA00022793"/>
    </source>
</evidence>
<comment type="similarity">
    <text evidence="5">Belongs to the Orn/Lys/Arg decarboxylase class-II family. LysA subfamily.</text>
</comment>
<dbReference type="EMBL" id="JBHSGI010000033">
    <property type="protein sequence ID" value="MFC4671119.1"/>
    <property type="molecule type" value="Genomic_DNA"/>
</dbReference>
<dbReference type="CDD" id="cd06828">
    <property type="entry name" value="PLPDE_III_DapDC"/>
    <property type="match status" value="1"/>
</dbReference>
<evidence type="ECO:0000256" key="1">
    <source>
        <dbReference type="ARBA" id="ARBA00001933"/>
    </source>
</evidence>
<dbReference type="InterPro" id="IPR022643">
    <property type="entry name" value="De-COase2_C"/>
</dbReference>
<keyword evidence="3 5" id="KW-0663">Pyridoxal phosphate</keyword>
<dbReference type="Gene3D" id="2.40.37.10">
    <property type="entry name" value="Lyase, Ornithine Decarboxylase, Chain A, domain 1"/>
    <property type="match status" value="1"/>
</dbReference>
<evidence type="ECO:0000256" key="4">
    <source>
        <dbReference type="ARBA" id="ARBA00023239"/>
    </source>
</evidence>
<evidence type="ECO:0000256" key="6">
    <source>
        <dbReference type="NCBIfam" id="TIGR01048"/>
    </source>
</evidence>
<feature type="domain" description="Orn/DAP/Arg decarboxylase 2 N-terminal" evidence="9">
    <location>
        <begin position="36"/>
        <end position="281"/>
    </location>
</feature>
<feature type="binding site" evidence="5">
    <location>
        <position position="318"/>
    </location>
    <ligand>
        <name>substrate</name>
    </ligand>
</feature>
<dbReference type="InterPro" id="IPR022657">
    <property type="entry name" value="De-COase2_CS"/>
</dbReference>
<dbReference type="Proteomes" id="UP001595973">
    <property type="component" value="Unassembled WGS sequence"/>
</dbReference>
<dbReference type="InterPro" id="IPR029066">
    <property type="entry name" value="PLP-binding_barrel"/>
</dbReference>
<evidence type="ECO:0000256" key="7">
    <source>
        <dbReference type="RuleBase" id="RU003738"/>
    </source>
</evidence>
<feature type="binding site" evidence="5">
    <location>
        <position position="239"/>
    </location>
    <ligand>
        <name>pyridoxal 5'-phosphate</name>
        <dbReference type="ChEBI" id="CHEBI:597326"/>
    </ligand>
</feature>
<evidence type="ECO:0000259" key="8">
    <source>
        <dbReference type="Pfam" id="PF00278"/>
    </source>
</evidence>
<accession>A0ABV9KM41</accession>
<evidence type="ECO:0000313" key="10">
    <source>
        <dbReference type="EMBL" id="MFC4671119.1"/>
    </source>
</evidence>
<keyword evidence="11" id="KW-1185">Reference proteome</keyword>
<dbReference type="InterPro" id="IPR022644">
    <property type="entry name" value="De-COase2_N"/>
</dbReference>
<keyword evidence="4 5" id="KW-0456">Lyase</keyword>
<dbReference type="RefSeq" id="WP_380721159.1">
    <property type="nucleotide sequence ID" value="NZ_JBHSGI010000033.1"/>
</dbReference>
<organism evidence="10 11">
    <name type="scientific">Seohaeicola nanhaiensis</name>
    <dbReference type="NCBI Taxonomy" id="1387282"/>
    <lineage>
        <taxon>Bacteria</taxon>
        <taxon>Pseudomonadati</taxon>
        <taxon>Pseudomonadota</taxon>
        <taxon>Alphaproteobacteria</taxon>
        <taxon>Rhodobacterales</taxon>
        <taxon>Roseobacteraceae</taxon>
        <taxon>Seohaeicola</taxon>
    </lineage>
</organism>
<sequence>MDHFLYRDGALYAEDVPVAEIAAAVGTPFYVYSTATLLRHYRLFDEALAGVPHLVCYAMKAAGNVAIVKTLGDAGAGMDVVSQGEYLRARAAGVPGERIVFSGVGKTAEEMRTALSGGIRQFNVESEPEMEVLNAVALSLGTVAPITIRVNPDVDAKTHAKIATGKSENKFGIPIARARAVYAHAARLPGLKVVGIDVHIGSQLTELAPFEQAYAKVAELTEALRADGHVIERLDLGGGLGIPYTRSNVAPPLPTDYGAMIQRTLGHLGCEIEIEPGRLIAGNAGLLVSSVIYVKSGEGRDFLILDAAMNDLIRPAMYDAHHDIIPVVEPAPGTEQRPFDVVGPVCETGDTFARGRDLPPVAAGDLVAFRSAGAYGAAMASEYNARPLVPEVLVNGDQFAVIRRRPTFDEMINRDTIPSWL</sequence>
<dbReference type="InterPro" id="IPR000183">
    <property type="entry name" value="Orn/DAP/Arg_de-COase"/>
</dbReference>
<dbReference type="HAMAP" id="MF_02120">
    <property type="entry name" value="LysA"/>
    <property type="match status" value="1"/>
</dbReference>
<comment type="function">
    <text evidence="5">Specifically catalyzes the decarboxylation of meso-diaminopimelate (meso-DAP) to L-lysine.</text>
</comment>
<comment type="catalytic activity">
    <reaction evidence="5 7">
        <text>meso-2,6-diaminopimelate + H(+) = L-lysine + CO2</text>
        <dbReference type="Rhea" id="RHEA:15101"/>
        <dbReference type="ChEBI" id="CHEBI:15378"/>
        <dbReference type="ChEBI" id="CHEBI:16526"/>
        <dbReference type="ChEBI" id="CHEBI:32551"/>
        <dbReference type="ChEBI" id="CHEBI:57791"/>
        <dbReference type="EC" id="4.1.1.20"/>
    </reaction>
</comment>
<gene>
    <name evidence="5 10" type="primary">lysA</name>
    <name evidence="10" type="ORF">ACFO5X_21395</name>
</gene>
<feature type="binding site" evidence="5">
    <location>
        <position position="278"/>
    </location>
    <ligand>
        <name>substrate</name>
    </ligand>
</feature>
<protein>
    <recommendedName>
        <fullName evidence="5 6">Diaminopimelate decarboxylase</fullName>
        <shortName evidence="5">DAP decarboxylase</shortName>
        <shortName evidence="5">DAPDC</shortName>
        <ecNumber evidence="5 6">4.1.1.20</ecNumber>
    </recommendedName>
</protein>
<dbReference type="PANTHER" id="PTHR43727">
    <property type="entry name" value="DIAMINOPIMELATE DECARBOXYLASE"/>
    <property type="match status" value="1"/>
</dbReference>
<keyword evidence="2 5" id="KW-0210">Decarboxylase</keyword>
<comment type="pathway">
    <text evidence="5 7">Amino-acid biosynthesis; L-lysine biosynthesis via DAP pathway; L-lysine from DL-2,6-diaminopimelate: step 1/1.</text>
</comment>
<evidence type="ECO:0000313" key="11">
    <source>
        <dbReference type="Proteomes" id="UP001595973"/>
    </source>
</evidence>
<dbReference type="SUPFAM" id="SSF51419">
    <property type="entry name" value="PLP-binding barrel"/>
    <property type="match status" value="1"/>
</dbReference>
<proteinExistence type="inferred from homology"/>
<dbReference type="PRINTS" id="PR01181">
    <property type="entry name" value="DAPDCRBXLASE"/>
</dbReference>
<dbReference type="PANTHER" id="PTHR43727:SF2">
    <property type="entry name" value="GROUP IV DECARBOXYLASE"/>
    <property type="match status" value="1"/>
</dbReference>
<evidence type="ECO:0000259" key="9">
    <source>
        <dbReference type="Pfam" id="PF02784"/>
    </source>
</evidence>
<feature type="domain" description="Orn/DAP/Arg decarboxylase 2 C-terminal" evidence="8">
    <location>
        <begin position="29"/>
        <end position="373"/>
    </location>
</feature>
<feature type="modified residue" description="N6-(pyridoxal phosphate)lysine" evidence="5">
    <location>
        <position position="60"/>
    </location>
</feature>
<name>A0ABV9KM41_9RHOB</name>
<dbReference type="GO" id="GO:0008836">
    <property type="term" value="F:diaminopimelate decarboxylase activity"/>
    <property type="evidence" value="ECO:0007669"/>
    <property type="project" value="UniProtKB-EC"/>
</dbReference>
<feature type="binding site" evidence="5">
    <location>
        <position position="314"/>
    </location>
    <ligand>
        <name>substrate</name>
    </ligand>
</feature>